<keyword evidence="2" id="KW-1185">Reference proteome</keyword>
<dbReference type="RefSeq" id="WP_372268304.1">
    <property type="nucleotide sequence ID" value="NZ_JBFRUW010000107.1"/>
</dbReference>
<gene>
    <name evidence="1" type="ORF">AB4566_20630</name>
</gene>
<sequence>MNDDLDIAIVGGIDPFGGAWHEWKANHFSVDCRAWNCSVKASTDQLNTSSDTLNKVTECAYEGSQS</sequence>
<proteinExistence type="predicted"/>
<reference evidence="1 2" key="1">
    <citation type="journal article" date="2024" name="ISME J.">
        <title>Tailless and filamentous prophages are predominant in marine Vibrio.</title>
        <authorList>
            <person name="Steensen K."/>
            <person name="Seneca J."/>
            <person name="Bartlau N."/>
            <person name="Yu X.A."/>
            <person name="Hussain F.A."/>
            <person name="Polz M.F."/>
        </authorList>
    </citation>
    <scope>NUCLEOTIDE SEQUENCE [LARGE SCALE GENOMIC DNA]</scope>
    <source>
        <strain evidence="1 2">10N.222.51.A1</strain>
    </source>
</reference>
<protein>
    <submittedName>
        <fullName evidence="1">Uncharacterized protein</fullName>
    </submittedName>
</protein>
<dbReference type="Proteomes" id="UP001570417">
    <property type="component" value="Unassembled WGS sequence"/>
</dbReference>
<accession>A0ABV4NHC6</accession>
<comment type="caution">
    <text evidence="1">The sequence shown here is derived from an EMBL/GenBank/DDBJ whole genome shotgun (WGS) entry which is preliminary data.</text>
</comment>
<dbReference type="EMBL" id="JBFRUW010000107">
    <property type="protein sequence ID" value="MFA0570667.1"/>
    <property type="molecule type" value="Genomic_DNA"/>
</dbReference>
<evidence type="ECO:0000313" key="1">
    <source>
        <dbReference type="EMBL" id="MFA0570667.1"/>
    </source>
</evidence>
<organism evidence="1 2">
    <name type="scientific">Vibrio gallaecicus</name>
    <dbReference type="NCBI Taxonomy" id="552386"/>
    <lineage>
        <taxon>Bacteria</taxon>
        <taxon>Pseudomonadati</taxon>
        <taxon>Pseudomonadota</taxon>
        <taxon>Gammaproteobacteria</taxon>
        <taxon>Vibrionales</taxon>
        <taxon>Vibrionaceae</taxon>
        <taxon>Vibrio</taxon>
    </lineage>
</organism>
<evidence type="ECO:0000313" key="2">
    <source>
        <dbReference type="Proteomes" id="UP001570417"/>
    </source>
</evidence>
<name>A0ABV4NHC6_9VIBR</name>